<gene>
    <name evidence="1" type="ORF">HJG54_26675</name>
</gene>
<dbReference type="AlphaFoldDB" id="A0AA97AMT9"/>
<sequence>MEALIYIDFEDFLRKLLFGKQIYSPKPANLSQIAAKSVANCCKFLTRLLAVEEAEVGMDQPDGKFLRYCLKRFVASSGIILRMHPPNTPTLFTCSIYLPMPRSVTKDGLEIHVFSRSGSAISKPTLELTCYGTDLSQHAWQFLFLSFPNSEQNVLLASQRWFLNNSCWVSRH</sequence>
<organism evidence="1">
    <name type="scientific">Leptolyngbya sp. NK1-12</name>
    <dbReference type="NCBI Taxonomy" id="2547451"/>
    <lineage>
        <taxon>Bacteria</taxon>
        <taxon>Bacillati</taxon>
        <taxon>Cyanobacteriota</taxon>
        <taxon>Cyanophyceae</taxon>
        <taxon>Leptolyngbyales</taxon>
        <taxon>Leptolyngbyaceae</taxon>
        <taxon>Leptolyngbya group</taxon>
        <taxon>Leptolyngbya</taxon>
    </lineage>
</organism>
<reference evidence="1" key="1">
    <citation type="submission" date="2020-05" db="EMBL/GenBank/DDBJ databases">
        <authorList>
            <person name="Zhu T."/>
            <person name="Keshari N."/>
            <person name="Lu X."/>
        </authorList>
    </citation>
    <scope>NUCLEOTIDE SEQUENCE</scope>
    <source>
        <strain evidence="1">NK1-12</strain>
    </source>
</reference>
<dbReference type="EMBL" id="CP053586">
    <property type="protein sequence ID" value="WNZ26057.1"/>
    <property type="molecule type" value="Genomic_DNA"/>
</dbReference>
<protein>
    <submittedName>
        <fullName evidence="1">Uncharacterized protein</fullName>
    </submittedName>
</protein>
<name>A0AA97AMT9_9CYAN</name>
<accession>A0AA97AMT9</accession>
<proteinExistence type="predicted"/>
<dbReference type="RefSeq" id="WP_316432247.1">
    <property type="nucleotide sequence ID" value="NZ_CP053586.1"/>
</dbReference>
<evidence type="ECO:0000313" key="1">
    <source>
        <dbReference type="EMBL" id="WNZ26057.1"/>
    </source>
</evidence>